<organism evidence="6 7">
    <name type="scientific">Lactobacillus hominis DSM 23910 = CRBIP 24.179</name>
    <dbReference type="NCBI Taxonomy" id="1423758"/>
    <lineage>
        <taxon>Bacteria</taxon>
        <taxon>Bacillati</taxon>
        <taxon>Bacillota</taxon>
        <taxon>Bacilli</taxon>
        <taxon>Lactobacillales</taxon>
        <taxon>Lactobacillaceae</taxon>
        <taxon>Lactobacillus</taxon>
    </lineage>
</organism>
<dbReference type="Pfam" id="PF00122">
    <property type="entry name" value="E1-E2_ATPase"/>
    <property type="match status" value="1"/>
</dbReference>
<dbReference type="eggNOG" id="COG0474">
    <property type="taxonomic scope" value="Bacteria"/>
</dbReference>
<keyword evidence="7" id="KW-1185">Reference proteome</keyword>
<dbReference type="Proteomes" id="UP000009320">
    <property type="component" value="Unassembled WGS sequence"/>
</dbReference>
<dbReference type="Gene3D" id="1.20.1110.10">
    <property type="entry name" value="Calcium-transporting ATPase, transmembrane domain"/>
    <property type="match status" value="1"/>
</dbReference>
<accession>I7L9E6</accession>
<dbReference type="InterPro" id="IPR008250">
    <property type="entry name" value="ATPase_P-typ_transduc_dom_A_sf"/>
</dbReference>
<evidence type="ECO:0000256" key="1">
    <source>
        <dbReference type="ARBA" id="ARBA00004651"/>
    </source>
</evidence>
<comment type="subcellular location">
    <subcellularLocation>
        <location evidence="1">Cell membrane</location>
        <topology evidence="1">Multi-pass membrane protein</topology>
    </subcellularLocation>
</comment>
<dbReference type="GO" id="GO:0030007">
    <property type="term" value="P:intracellular potassium ion homeostasis"/>
    <property type="evidence" value="ECO:0007669"/>
    <property type="project" value="TreeGrafter"/>
</dbReference>
<dbReference type="Gene3D" id="2.70.150.10">
    <property type="entry name" value="Calcium-transporting ATPase, cytoplasmic transduction domain A"/>
    <property type="match status" value="1"/>
</dbReference>
<feature type="transmembrane region" description="Helical" evidence="4">
    <location>
        <begin position="68"/>
        <end position="90"/>
    </location>
</feature>
<gene>
    <name evidence="6" type="ORF">BN55_07095</name>
</gene>
<keyword evidence="4" id="KW-0472">Membrane</keyword>
<dbReference type="Pfam" id="PF00690">
    <property type="entry name" value="Cation_ATPase_N"/>
    <property type="match status" value="1"/>
</dbReference>
<evidence type="ECO:0000256" key="2">
    <source>
        <dbReference type="ARBA" id="ARBA00005675"/>
    </source>
</evidence>
<dbReference type="GO" id="GO:0036376">
    <property type="term" value="P:sodium ion export across plasma membrane"/>
    <property type="evidence" value="ECO:0007669"/>
    <property type="project" value="TreeGrafter"/>
</dbReference>
<dbReference type="PANTHER" id="PTHR43294">
    <property type="entry name" value="SODIUM/POTASSIUM-TRANSPORTING ATPASE SUBUNIT ALPHA"/>
    <property type="match status" value="1"/>
</dbReference>
<evidence type="ECO:0000259" key="5">
    <source>
        <dbReference type="SMART" id="SM00831"/>
    </source>
</evidence>
<comment type="similarity">
    <text evidence="2">Belongs to the cation transport ATPase (P-type) (TC 3.A.3) family. Type IIA subfamily.</text>
</comment>
<dbReference type="SUPFAM" id="SSF81665">
    <property type="entry name" value="Calcium ATPase, transmembrane domain M"/>
    <property type="match status" value="1"/>
</dbReference>
<proteinExistence type="inferred from homology"/>
<dbReference type="GeneID" id="82846594"/>
<evidence type="ECO:0000313" key="7">
    <source>
        <dbReference type="Proteomes" id="UP000009320"/>
    </source>
</evidence>
<dbReference type="PANTHER" id="PTHR43294:SF21">
    <property type="entry name" value="CATION TRANSPORTING ATPASE"/>
    <property type="match status" value="1"/>
</dbReference>
<protein>
    <recommendedName>
        <fullName evidence="5">Cation-transporting P-type ATPase N-terminal domain-containing protein</fullName>
    </recommendedName>
</protein>
<comment type="caution">
    <text evidence="6">The sequence shown here is derived from an EMBL/GenBank/DDBJ whole genome shotgun (WGS) entry which is preliminary data.</text>
</comment>
<keyword evidence="4" id="KW-1133">Transmembrane helix</keyword>
<dbReference type="GO" id="GO:1990573">
    <property type="term" value="P:potassium ion import across plasma membrane"/>
    <property type="evidence" value="ECO:0007669"/>
    <property type="project" value="TreeGrafter"/>
</dbReference>
<dbReference type="GO" id="GO:0006883">
    <property type="term" value="P:intracellular sodium ion homeostasis"/>
    <property type="evidence" value="ECO:0007669"/>
    <property type="project" value="TreeGrafter"/>
</dbReference>
<evidence type="ECO:0000256" key="4">
    <source>
        <dbReference type="SAM" id="Phobius"/>
    </source>
</evidence>
<feature type="domain" description="Cation-transporting P-type ATPase N-terminal" evidence="5">
    <location>
        <begin position="20"/>
        <end position="93"/>
    </location>
</feature>
<feature type="transmembrane region" description="Helical" evidence="4">
    <location>
        <begin position="293"/>
        <end position="313"/>
    </location>
</feature>
<dbReference type="InterPro" id="IPR004014">
    <property type="entry name" value="ATPase_P-typ_cation-transptr_N"/>
</dbReference>
<feature type="transmembrane region" description="Helical" evidence="4">
    <location>
        <begin position="268"/>
        <end position="287"/>
    </location>
</feature>
<dbReference type="RefSeq" id="WP_008470028.1">
    <property type="nucleotide sequence ID" value="NZ_AYZP01000003.1"/>
</dbReference>
<evidence type="ECO:0000256" key="3">
    <source>
        <dbReference type="ARBA" id="ARBA00022475"/>
    </source>
</evidence>
<dbReference type="GO" id="GO:1902600">
    <property type="term" value="P:proton transmembrane transport"/>
    <property type="evidence" value="ECO:0007669"/>
    <property type="project" value="TreeGrafter"/>
</dbReference>
<dbReference type="InterPro" id="IPR050510">
    <property type="entry name" value="Cation_transp_ATPase_P-type"/>
</dbReference>
<dbReference type="EMBL" id="CAKE01000002">
    <property type="protein sequence ID" value="CCI81319.1"/>
    <property type="molecule type" value="Genomic_DNA"/>
</dbReference>
<dbReference type="SUPFAM" id="SSF81653">
    <property type="entry name" value="Calcium ATPase, transduction domain A"/>
    <property type="match status" value="1"/>
</dbReference>
<dbReference type="InterPro" id="IPR023298">
    <property type="entry name" value="ATPase_P-typ_TM_dom_sf"/>
</dbReference>
<dbReference type="GO" id="GO:0005886">
    <property type="term" value="C:plasma membrane"/>
    <property type="evidence" value="ECO:0007669"/>
    <property type="project" value="UniProtKB-SubCell"/>
</dbReference>
<reference evidence="6 7" key="1">
    <citation type="submission" date="2012-06" db="EMBL/GenBank/DDBJ databases">
        <title>Draft Genome Sequence of Lactobacillus hominis Strain CRBIP 24.179T, isolated from human intestine.</title>
        <authorList>
            <person name="Cousin S."/>
            <person name="Ma L."/>
            <person name="Bizet C."/>
            <person name="Loux V."/>
            <person name="Bouchier C."/>
            <person name="Clermont D."/>
            <person name="Creno S."/>
        </authorList>
    </citation>
    <scope>NUCLEOTIDE SEQUENCE [LARGE SCALE GENOMIC DNA]</scope>
    <source>
        <strain evidence="7">CRBIP 24.179T</strain>
    </source>
</reference>
<dbReference type="AlphaFoldDB" id="I7L9E6"/>
<dbReference type="STRING" id="1423758.FC41_GL001250"/>
<sequence>MLRFTNSDKKITADMKLVCRIAQEEKFATLQRLKTSTSGLPSKEASQRLQAHGNNEITIKKGNQTFHLLIESLLTPFVFVLLAISVISFFTNYLFVTSQKDLSITAIALTLAVLVTLMNFVQKMRTNSEIETLLDRTDHKISVRRDDEKQVLATQNLVDGDLVYLKAGDVVPADMRLIETNNLYCSSSSLTGQAKPVSKNAFKKPNVQINDHYLDYPNIAFQGTSVVAGTGVGIVFARGNRSAFGRLAQDVSKNEIKQSVLDIGIKDIVKILLMTSIFILPFVLLVSDITRGSLINAIIFALAATIGIVPEILSSKVTNNIVKGALDRASMKRLFEAAKN</sequence>
<dbReference type="SMART" id="SM00831">
    <property type="entry name" value="Cation_ATPase_N"/>
    <property type="match status" value="1"/>
</dbReference>
<feature type="transmembrane region" description="Helical" evidence="4">
    <location>
        <begin position="102"/>
        <end position="121"/>
    </location>
</feature>
<dbReference type="GO" id="GO:0005391">
    <property type="term" value="F:P-type sodium:potassium-exchanging transporter activity"/>
    <property type="evidence" value="ECO:0007669"/>
    <property type="project" value="TreeGrafter"/>
</dbReference>
<name>I7L9E6_9LACO</name>
<keyword evidence="3" id="KW-1003">Cell membrane</keyword>
<keyword evidence="4" id="KW-0812">Transmembrane</keyword>
<dbReference type="InterPro" id="IPR059000">
    <property type="entry name" value="ATPase_P-type_domA"/>
</dbReference>
<evidence type="ECO:0000313" key="6">
    <source>
        <dbReference type="EMBL" id="CCI81319.1"/>
    </source>
</evidence>